<dbReference type="Pfam" id="PF20233">
    <property type="entry name" value="DUF6590"/>
    <property type="match status" value="1"/>
</dbReference>
<feature type="compositionally biased region" description="Polar residues" evidence="1">
    <location>
        <begin position="311"/>
        <end position="341"/>
    </location>
</feature>
<feature type="region of interest" description="Disordered" evidence="1">
    <location>
        <begin position="1"/>
        <end position="20"/>
    </location>
</feature>
<dbReference type="InterPro" id="IPR046497">
    <property type="entry name" value="DUF6590"/>
</dbReference>
<accession>V9DJR9</accession>
<evidence type="ECO:0000256" key="1">
    <source>
        <dbReference type="SAM" id="MobiDB-lite"/>
    </source>
</evidence>
<dbReference type="RefSeq" id="XP_008724007.1">
    <property type="nucleotide sequence ID" value="XM_008725785.1"/>
</dbReference>
<dbReference type="HOGENOM" id="CLU_029858_0_0_1"/>
<dbReference type="PANTHER" id="PTHR35391:SF5">
    <property type="entry name" value="DUF6590 DOMAIN-CONTAINING PROTEIN"/>
    <property type="match status" value="1"/>
</dbReference>
<feature type="compositionally biased region" description="Basic and acidic residues" evidence="1">
    <location>
        <begin position="62"/>
        <end position="90"/>
    </location>
</feature>
<dbReference type="PANTHER" id="PTHR35391">
    <property type="entry name" value="C2H2-TYPE DOMAIN-CONTAINING PROTEIN-RELATED"/>
    <property type="match status" value="1"/>
</dbReference>
<sequence length="626" mass="69955">MAPFDPIERYGAGWKTHDDGRESRVLRVVIKDGRYCFEDRHTGRFQPIANAISPSEESSTPRSERDQLPRRLERPEGRGAQQEPRRREHQAPIPQGYELQTAAAGSRSTSHPSASETTASHRGVPIRTRRPSQDAQPGNLTLDKPTLENSSQSDLLLGFIAIKYGDLEECNAFIKKHKRILDVDPQALLNSAVQPRRTADDLHTLRCVQRYVILKACKSRNARERDDYLHHLGGKGEEGKDDRVEYARDLKQTLDSVSRLLKADPTASRESTLSTSRNQGSGNDQMNMKDQSQQSYSVPGLPVPSYRPPAMSSTATYETTASFSSYGQQTSRVQSNQTSGEVQGRTFPHPSGTTAPFMPARHNSGRGDCHVPAVPSIPISRASTNSEHGNKATHDQSGSRGTGLSYAHPPREFQPRRNRFILPTVGGLDNVEFRGLPQLQVADTELLDANYTLRDDARTFFSEGRVFSMMFHENFGLTRGFRGSLQPPSLDSPGVTKGPRGEYIYSHIRRMAVVRQRKGYCICVPIYSYRQRGVTKKVGDDGAQAHAIVYSSRRKEPPAALPGEPDFEKKAIAVELADDQELGHASRIHFGKIHSIEWNIKVMTIGHVAQRSMVDFETYWKEELAR</sequence>
<evidence type="ECO:0000313" key="3">
    <source>
        <dbReference type="EMBL" id="ETI27110.1"/>
    </source>
</evidence>
<feature type="region of interest" description="Disordered" evidence="1">
    <location>
        <begin position="47"/>
        <end position="147"/>
    </location>
</feature>
<protein>
    <recommendedName>
        <fullName evidence="2">DUF6590 domain-containing protein</fullName>
    </recommendedName>
</protein>
<dbReference type="Proteomes" id="UP000030678">
    <property type="component" value="Unassembled WGS sequence"/>
</dbReference>
<reference evidence="3" key="1">
    <citation type="submission" date="2013-03" db="EMBL/GenBank/DDBJ databases">
        <title>The Genome Sequence of Cladophialophora carrionii CBS 160.54.</title>
        <authorList>
            <consortium name="The Broad Institute Genomics Platform"/>
            <person name="Cuomo C."/>
            <person name="de Hoog S."/>
            <person name="Gorbushina A."/>
            <person name="Walker B."/>
            <person name="Young S.K."/>
            <person name="Zeng Q."/>
            <person name="Gargeya S."/>
            <person name="Fitzgerald M."/>
            <person name="Haas B."/>
            <person name="Abouelleil A."/>
            <person name="Allen A.W."/>
            <person name="Alvarado L."/>
            <person name="Arachchi H.M."/>
            <person name="Berlin A.M."/>
            <person name="Chapman S.B."/>
            <person name="Gainer-Dewar J."/>
            <person name="Goldberg J."/>
            <person name="Griggs A."/>
            <person name="Gujja S."/>
            <person name="Hansen M."/>
            <person name="Howarth C."/>
            <person name="Imamovic A."/>
            <person name="Ireland A."/>
            <person name="Larimer J."/>
            <person name="McCowan C."/>
            <person name="Murphy C."/>
            <person name="Pearson M."/>
            <person name="Poon T.W."/>
            <person name="Priest M."/>
            <person name="Roberts A."/>
            <person name="Saif S."/>
            <person name="Shea T."/>
            <person name="Sisk P."/>
            <person name="Sykes S."/>
            <person name="Wortman J."/>
            <person name="Nusbaum C."/>
            <person name="Birren B."/>
        </authorList>
    </citation>
    <scope>NUCLEOTIDE SEQUENCE [LARGE SCALE GENOMIC DNA]</scope>
    <source>
        <strain evidence="3">CBS 160.54</strain>
    </source>
</reference>
<feature type="compositionally biased region" description="Polar residues" evidence="1">
    <location>
        <begin position="268"/>
        <end position="297"/>
    </location>
</feature>
<proteinExistence type="predicted"/>
<feature type="compositionally biased region" description="Polar residues" evidence="1">
    <location>
        <begin position="106"/>
        <end position="120"/>
    </location>
</feature>
<feature type="domain" description="DUF6590" evidence="2">
    <location>
        <begin position="458"/>
        <end position="617"/>
    </location>
</feature>
<dbReference type="GeneID" id="19988285"/>
<gene>
    <name evidence="3" type="ORF">G647_09792</name>
</gene>
<evidence type="ECO:0000259" key="2">
    <source>
        <dbReference type="Pfam" id="PF20233"/>
    </source>
</evidence>
<organism evidence="3">
    <name type="scientific">Cladophialophora carrionii CBS 160.54</name>
    <dbReference type="NCBI Taxonomy" id="1279043"/>
    <lineage>
        <taxon>Eukaryota</taxon>
        <taxon>Fungi</taxon>
        <taxon>Dikarya</taxon>
        <taxon>Ascomycota</taxon>
        <taxon>Pezizomycotina</taxon>
        <taxon>Eurotiomycetes</taxon>
        <taxon>Chaetothyriomycetidae</taxon>
        <taxon>Chaetothyriales</taxon>
        <taxon>Herpotrichiellaceae</taxon>
        <taxon>Cladophialophora</taxon>
    </lineage>
</organism>
<name>V9DJR9_9EURO</name>
<dbReference type="OrthoDB" id="3559580at2759"/>
<dbReference type="AlphaFoldDB" id="V9DJR9"/>
<dbReference type="VEuPathDB" id="FungiDB:G647_09792"/>
<feature type="region of interest" description="Disordered" evidence="1">
    <location>
        <begin position="257"/>
        <end position="411"/>
    </location>
</feature>
<dbReference type="EMBL" id="KI635850">
    <property type="protein sequence ID" value="ETI27110.1"/>
    <property type="molecule type" value="Genomic_DNA"/>
</dbReference>